<name>A0ABW4U6F1_9HYPH</name>
<gene>
    <name evidence="2" type="ORF">ACFSOZ_03845</name>
</gene>
<proteinExistence type="predicted"/>
<dbReference type="Proteomes" id="UP001597405">
    <property type="component" value="Unassembled WGS sequence"/>
</dbReference>
<dbReference type="SUPFAM" id="SSF101790">
    <property type="entry name" value="Aminomethyltransferase beta-barrel domain"/>
    <property type="match status" value="1"/>
</dbReference>
<dbReference type="Gene3D" id="2.40.30.110">
    <property type="entry name" value="Aminomethyltransferase beta-barrel domains"/>
    <property type="match status" value="1"/>
</dbReference>
<dbReference type="EMBL" id="JBHUGZ010000001">
    <property type="protein sequence ID" value="MFD1981829.1"/>
    <property type="molecule type" value="Genomic_DNA"/>
</dbReference>
<dbReference type="InterPro" id="IPR029043">
    <property type="entry name" value="GcvT/YgfZ_C"/>
</dbReference>
<reference evidence="3" key="1">
    <citation type="journal article" date="2019" name="Int. J. Syst. Evol. Microbiol.">
        <title>The Global Catalogue of Microorganisms (GCM) 10K type strain sequencing project: providing services to taxonomists for standard genome sequencing and annotation.</title>
        <authorList>
            <consortium name="The Broad Institute Genomics Platform"/>
            <consortium name="The Broad Institute Genome Sequencing Center for Infectious Disease"/>
            <person name="Wu L."/>
            <person name="Ma J."/>
        </authorList>
    </citation>
    <scope>NUCLEOTIDE SEQUENCE [LARGE SCALE GENOMIC DNA]</scope>
    <source>
        <strain evidence="3">CGMCC 1.16225</strain>
    </source>
</reference>
<dbReference type="Pfam" id="PF08669">
    <property type="entry name" value="GCV_T_C"/>
    <property type="match status" value="1"/>
</dbReference>
<keyword evidence="3" id="KW-1185">Reference proteome</keyword>
<evidence type="ECO:0000259" key="1">
    <source>
        <dbReference type="Pfam" id="PF08669"/>
    </source>
</evidence>
<sequence length="112" mass="12446">MVSKARPPQRPRRRQARRASRFCRLSCGIQSPLLFREELIRYDGGIVGYISSGVRNFTLGSSIGLGYVNHAGGVSRGWIDSGSWQIEIDGELFDADASLQAFFDPKGLRTKI</sequence>
<evidence type="ECO:0000313" key="2">
    <source>
        <dbReference type="EMBL" id="MFD1981829.1"/>
    </source>
</evidence>
<organism evidence="2 3">
    <name type="scientific">Mesorhizobium newzealandense</name>
    <dbReference type="NCBI Taxonomy" id="1300302"/>
    <lineage>
        <taxon>Bacteria</taxon>
        <taxon>Pseudomonadati</taxon>
        <taxon>Pseudomonadota</taxon>
        <taxon>Alphaproteobacteria</taxon>
        <taxon>Hyphomicrobiales</taxon>
        <taxon>Phyllobacteriaceae</taxon>
        <taxon>Mesorhizobium</taxon>
    </lineage>
</organism>
<evidence type="ECO:0000313" key="3">
    <source>
        <dbReference type="Proteomes" id="UP001597405"/>
    </source>
</evidence>
<comment type="caution">
    <text evidence="2">The sequence shown here is derived from an EMBL/GenBank/DDBJ whole genome shotgun (WGS) entry which is preliminary data.</text>
</comment>
<dbReference type="RefSeq" id="WP_245331254.1">
    <property type="nucleotide sequence ID" value="NZ_JBHUGZ010000001.1"/>
</dbReference>
<feature type="domain" description="Aminomethyltransferase C-terminal" evidence="1">
    <location>
        <begin position="32"/>
        <end position="104"/>
    </location>
</feature>
<dbReference type="InterPro" id="IPR013977">
    <property type="entry name" value="GcvT_C"/>
</dbReference>
<protein>
    <submittedName>
        <fullName evidence="2">Glycine cleavage T C-terminal barrel domain-containing protein</fullName>
    </submittedName>
</protein>
<accession>A0ABW4U6F1</accession>